<protein>
    <submittedName>
        <fullName evidence="1">Uncharacterized protein</fullName>
    </submittedName>
</protein>
<organism evidence="1 2">
    <name type="scientific">Zarea fungicola</name>
    <dbReference type="NCBI Taxonomy" id="93591"/>
    <lineage>
        <taxon>Eukaryota</taxon>
        <taxon>Fungi</taxon>
        <taxon>Dikarya</taxon>
        <taxon>Ascomycota</taxon>
        <taxon>Pezizomycotina</taxon>
        <taxon>Sordariomycetes</taxon>
        <taxon>Hypocreomycetidae</taxon>
        <taxon>Hypocreales</taxon>
        <taxon>Cordycipitaceae</taxon>
        <taxon>Zarea</taxon>
    </lineage>
</organism>
<gene>
    <name evidence="1" type="ORF">NQ176_g10804</name>
</gene>
<dbReference type="Proteomes" id="UP001143910">
    <property type="component" value="Unassembled WGS sequence"/>
</dbReference>
<evidence type="ECO:0000313" key="2">
    <source>
        <dbReference type="Proteomes" id="UP001143910"/>
    </source>
</evidence>
<evidence type="ECO:0000313" key="1">
    <source>
        <dbReference type="EMBL" id="KAJ2964340.1"/>
    </source>
</evidence>
<reference evidence="1" key="1">
    <citation type="submission" date="2022-08" db="EMBL/GenBank/DDBJ databases">
        <title>Genome Sequence of Lecanicillium fungicola.</title>
        <authorList>
            <person name="Buettner E."/>
        </authorList>
    </citation>
    <scope>NUCLEOTIDE SEQUENCE</scope>
    <source>
        <strain evidence="1">Babe33</strain>
    </source>
</reference>
<comment type="caution">
    <text evidence="1">The sequence shown here is derived from an EMBL/GenBank/DDBJ whole genome shotgun (WGS) entry which is preliminary data.</text>
</comment>
<name>A0ACC1ME72_9HYPO</name>
<dbReference type="EMBL" id="JANJQO010003157">
    <property type="protein sequence ID" value="KAJ2964340.1"/>
    <property type="molecule type" value="Genomic_DNA"/>
</dbReference>
<accession>A0ACC1ME72</accession>
<keyword evidence="2" id="KW-1185">Reference proteome</keyword>
<sequence length="100" mass="10008">MPQIQTTLTLEGYQAAVSSNPHIVNGENIIVEPRRPKAAAFNGGNFGSGRGNSAGRGRGGFEGGRNGGQGNARGNFSGQNRGRGGAARGRGGAAQVASNA</sequence>
<proteinExistence type="predicted"/>